<keyword evidence="2" id="KW-1133">Transmembrane helix</keyword>
<evidence type="ECO:0000313" key="4">
    <source>
        <dbReference type="EMBL" id="CAF0859402.1"/>
    </source>
</evidence>
<name>A0A813WRQ6_ADIRI</name>
<evidence type="ECO:0000313" key="5">
    <source>
        <dbReference type="Proteomes" id="UP000663852"/>
    </source>
</evidence>
<dbReference type="OrthoDB" id="10050027at2759"/>
<evidence type="ECO:0000256" key="1">
    <source>
        <dbReference type="SAM" id="MobiDB-lite"/>
    </source>
</evidence>
<feature type="compositionally biased region" description="Low complexity" evidence="1">
    <location>
        <begin position="377"/>
        <end position="397"/>
    </location>
</feature>
<evidence type="ECO:0000256" key="2">
    <source>
        <dbReference type="SAM" id="Phobius"/>
    </source>
</evidence>
<proteinExistence type="predicted"/>
<dbReference type="AlphaFoldDB" id="A0A813WRQ6"/>
<gene>
    <name evidence="4" type="ORF">EDS130_LOCUS7729</name>
</gene>
<dbReference type="EMBL" id="CAJNOJ010000024">
    <property type="protein sequence ID" value="CAF0859402.1"/>
    <property type="molecule type" value="Genomic_DNA"/>
</dbReference>
<dbReference type="Proteomes" id="UP000663852">
    <property type="component" value="Unassembled WGS sequence"/>
</dbReference>
<keyword evidence="3" id="KW-0732">Signal</keyword>
<feature type="region of interest" description="Disordered" evidence="1">
    <location>
        <begin position="377"/>
        <end position="399"/>
    </location>
</feature>
<keyword evidence="2" id="KW-0812">Transmembrane</keyword>
<accession>A0A813WRQ6</accession>
<protein>
    <submittedName>
        <fullName evidence="4">Uncharacterized protein</fullName>
    </submittedName>
</protein>
<comment type="caution">
    <text evidence="4">The sequence shown here is derived from an EMBL/GenBank/DDBJ whole genome shotgun (WGS) entry which is preliminary data.</text>
</comment>
<reference evidence="4" key="1">
    <citation type="submission" date="2021-02" db="EMBL/GenBank/DDBJ databases">
        <authorList>
            <person name="Nowell W R."/>
        </authorList>
    </citation>
    <scope>NUCLEOTIDE SEQUENCE</scope>
</reference>
<sequence length="457" mass="48147">MNQVGWINIVLLLFVVPSTVNCFFLQDVGNLTILRNLSCVVNANGTMGTDYQFCVVRVYNGTIGTSTTVVPVYSGLRYTNTFLRYLQQNCPEYQTNPDTTVSGTCTSSSSFETFSSMRFCICATDSCNKNISTCEVSIFSLGDAPVPTSFIPSLSTFIPCNHTYNSSIICTEQPFINSSLCDDYVKNNSVLCAISSSGTQTIQTALVGIDYERYLSEKVYQLRSLNANNGSNSSYSETTNIAYYTYASATTSLLQECVCTNLSYCNYNMTTCAPQNAETTTTTTITTTPANFTTATSTISANATTTLATTTAATNATTTASTVSANATTTLATTTAATNATTTASTVSANATTTLATTTAATNATTTASTVSANATALTTTSTRTSTSTSTSTSSSVGQQNLVTGETGLGRSATAGLVCGIIFSALLFIGEVLFFKFIFPRFSGPTGAERSVTYQSS</sequence>
<feature type="transmembrane region" description="Helical" evidence="2">
    <location>
        <begin position="415"/>
        <end position="435"/>
    </location>
</feature>
<organism evidence="4 5">
    <name type="scientific">Adineta ricciae</name>
    <name type="common">Rotifer</name>
    <dbReference type="NCBI Taxonomy" id="249248"/>
    <lineage>
        <taxon>Eukaryota</taxon>
        <taxon>Metazoa</taxon>
        <taxon>Spiralia</taxon>
        <taxon>Gnathifera</taxon>
        <taxon>Rotifera</taxon>
        <taxon>Eurotatoria</taxon>
        <taxon>Bdelloidea</taxon>
        <taxon>Adinetida</taxon>
        <taxon>Adinetidae</taxon>
        <taxon>Adineta</taxon>
    </lineage>
</organism>
<evidence type="ECO:0000256" key="3">
    <source>
        <dbReference type="SAM" id="SignalP"/>
    </source>
</evidence>
<feature type="signal peptide" evidence="3">
    <location>
        <begin position="1"/>
        <end position="22"/>
    </location>
</feature>
<keyword evidence="2" id="KW-0472">Membrane</keyword>
<feature type="chain" id="PRO_5032377000" evidence="3">
    <location>
        <begin position="23"/>
        <end position="457"/>
    </location>
</feature>